<feature type="region of interest" description="Disordered" evidence="1">
    <location>
        <begin position="60"/>
        <end position="113"/>
    </location>
</feature>
<proteinExistence type="predicted"/>
<feature type="compositionally biased region" description="Low complexity" evidence="1">
    <location>
        <begin position="72"/>
        <end position="81"/>
    </location>
</feature>
<protein>
    <submittedName>
        <fullName evidence="2">Uncharacterized protein</fullName>
    </submittedName>
</protein>
<sequence length="181" mass="18371">MRVPARLTWVCLAAQAAGSAESRARVPEGEDGNRLVEVAAAGGWTNTVVASFVVRARHPGGADRQDGIGKHAGSAASGASAQTETMSMRESGDVADGRPGCGQHGDVGDRIENGSAPLVPVIAKSPSPNDVPLSPAAPGDPGRVTVPVVGSQGCSQLVREPSRCRHAAIAPPSTGRIAPWM</sequence>
<evidence type="ECO:0000313" key="2">
    <source>
        <dbReference type="EMBL" id="ABS04062.1"/>
    </source>
</evidence>
<accession>A6WB73</accession>
<evidence type="ECO:0000256" key="1">
    <source>
        <dbReference type="SAM" id="MobiDB-lite"/>
    </source>
</evidence>
<dbReference type="AlphaFoldDB" id="A6WB73"/>
<name>A6WB73_KINRD</name>
<dbReference type="KEGG" id="kra:Krad_2588"/>
<organism evidence="2 3">
    <name type="scientific">Kineococcus radiotolerans (strain ATCC BAA-149 / DSM 14245 / SRS30216)</name>
    <dbReference type="NCBI Taxonomy" id="266940"/>
    <lineage>
        <taxon>Bacteria</taxon>
        <taxon>Bacillati</taxon>
        <taxon>Actinomycetota</taxon>
        <taxon>Actinomycetes</taxon>
        <taxon>Kineosporiales</taxon>
        <taxon>Kineosporiaceae</taxon>
        <taxon>Kineococcus</taxon>
    </lineage>
</organism>
<feature type="compositionally biased region" description="Basic and acidic residues" evidence="1">
    <location>
        <begin position="60"/>
        <end position="69"/>
    </location>
</feature>
<dbReference type="EMBL" id="CP000750">
    <property type="protein sequence ID" value="ABS04062.1"/>
    <property type="molecule type" value="Genomic_DNA"/>
</dbReference>
<gene>
    <name evidence="2" type="ordered locus">Krad_2588</name>
</gene>
<keyword evidence="3" id="KW-1185">Reference proteome</keyword>
<evidence type="ECO:0000313" key="3">
    <source>
        <dbReference type="Proteomes" id="UP000001116"/>
    </source>
</evidence>
<reference evidence="3" key="1">
    <citation type="journal article" date="2008" name="PLoS ONE">
        <title>Survival in nuclear waste, extreme resistance, and potential applications gleaned from the genome sequence of Kineococcus radiotolerans SRS30216.</title>
        <authorList>
            <person name="Bagwell C.E."/>
            <person name="Bhat S."/>
            <person name="Hawkins G.M."/>
            <person name="Smith B.W."/>
            <person name="Biswas T."/>
            <person name="Hoover T.R."/>
            <person name="Saunders E."/>
            <person name="Han C.S."/>
            <person name="Tsodikov O.V."/>
            <person name="Shimkets L.J."/>
        </authorList>
    </citation>
    <scope>NUCLEOTIDE SEQUENCE [LARGE SCALE GENOMIC DNA]</scope>
    <source>
        <strain evidence="3">ATCC BAA-149 / DSM 14245 / SRS30216</strain>
    </source>
</reference>
<dbReference type="HOGENOM" id="CLU_1487175_0_0_11"/>
<dbReference type="Proteomes" id="UP000001116">
    <property type="component" value="Chromosome"/>
</dbReference>